<sequence>MPVFDDVSTVDAVGKGLPGSNGGLNGDSKLTKKGKAWDFSGVQGSASAMVGWPGIIDSRAVWDGSLMTDETYTYTLSALDILEIEAALGHFKDESVHTRASPFAADKLFRPGSRRRRSELRQFPLAKSLKSALFPGE</sequence>
<comment type="caution">
    <text evidence="1">The sequence shown here is derived from an EMBL/GenBank/DDBJ whole genome shotgun (WGS) entry which is preliminary data.</text>
</comment>
<evidence type="ECO:0000313" key="1">
    <source>
        <dbReference type="EMBL" id="KAJ8126060.1"/>
    </source>
</evidence>
<name>A0ACC2JF02_9PEZI</name>
<organism evidence="1 2">
    <name type="scientific">Lasiodiplodia mahajangana</name>
    <dbReference type="NCBI Taxonomy" id="1108764"/>
    <lineage>
        <taxon>Eukaryota</taxon>
        <taxon>Fungi</taxon>
        <taxon>Dikarya</taxon>
        <taxon>Ascomycota</taxon>
        <taxon>Pezizomycotina</taxon>
        <taxon>Dothideomycetes</taxon>
        <taxon>Dothideomycetes incertae sedis</taxon>
        <taxon>Botryosphaeriales</taxon>
        <taxon>Botryosphaeriaceae</taxon>
        <taxon>Lasiodiplodia</taxon>
    </lineage>
</organism>
<keyword evidence="2" id="KW-1185">Reference proteome</keyword>
<evidence type="ECO:0000313" key="2">
    <source>
        <dbReference type="Proteomes" id="UP001153332"/>
    </source>
</evidence>
<accession>A0ACC2JF02</accession>
<reference evidence="1" key="1">
    <citation type="submission" date="2022-12" db="EMBL/GenBank/DDBJ databases">
        <title>Genome Sequence of Lasiodiplodia mahajangana.</title>
        <authorList>
            <person name="Buettner E."/>
        </authorList>
    </citation>
    <scope>NUCLEOTIDE SEQUENCE</scope>
    <source>
        <strain evidence="1">VT137</strain>
    </source>
</reference>
<gene>
    <name evidence="1" type="ORF">O1611_g7578</name>
</gene>
<protein>
    <submittedName>
        <fullName evidence="1">Uncharacterized protein</fullName>
    </submittedName>
</protein>
<dbReference type="EMBL" id="JAPUUL010002045">
    <property type="protein sequence ID" value="KAJ8126060.1"/>
    <property type="molecule type" value="Genomic_DNA"/>
</dbReference>
<dbReference type="Proteomes" id="UP001153332">
    <property type="component" value="Unassembled WGS sequence"/>
</dbReference>
<proteinExistence type="predicted"/>